<organism evidence="7 8">
    <name type="scientific">Novosphingobium bradum</name>
    <dbReference type="NCBI Taxonomy" id="1737444"/>
    <lineage>
        <taxon>Bacteria</taxon>
        <taxon>Pseudomonadati</taxon>
        <taxon>Pseudomonadota</taxon>
        <taxon>Alphaproteobacteria</taxon>
        <taxon>Sphingomonadales</taxon>
        <taxon>Sphingomonadaceae</taxon>
        <taxon>Novosphingobium</taxon>
    </lineage>
</organism>
<name>A0ABV7IW39_9SPHN</name>
<evidence type="ECO:0000256" key="1">
    <source>
        <dbReference type="ARBA" id="ARBA00004141"/>
    </source>
</evidence>
<protein>
    <submittedName>
        <fullName evidence="7">ABC transporter permease</fullName>
    </submittedName>
</protein>
<dbReference type="Pfam" id="PF12698">
    <property type="entry name" value="ABC2_membrane_3"/>
    <property type="match status" value="1"/>
</dbReference>
<keyword evidence="8" id="KW-1185">Reference proteome</keyword>
<keyword evidence="3 5" id="KW-1133">Transmembrane helix</keyword>
<dbReference type="EMBL" id="JBHRTQ010000010">
    <property type="protein sequence ID" value="MFC3174938.1"/>
    <property type="molecule type" value="Genomic_DNA"/>
</dbReference>
<evidence type="ECO:0000256" key="4">
    <source>
        <dbReference type="ARBA" id="ARBA00023136"/>
    </source>
</evidence>
<dbReference type="Proteomes" id="UP001595604">
    <property type="component" value="Unassembled WGS sequence"/>
</dbReference>
<feature type="transmembrane region" description="Helical" evidence="5">
    <location>
        <begin position="278"/>
        <end position="306"/>
    </location>
</feature>
<evidence type="ECO:0000313" key="8">
    <source>
        <dbReference type="Proteomes" id="UP001595604"/>
    </source>
</evidence>
<keyword evidence="4 5" id="KW-0472">Membrane</keyword>
<evidence type="ECO:0000313" key="7">
    <source>
        <dbReference type="EMBL" id="MFC3174938.1"/>
    </source>
</evidence>
<comment type="caution">
    <text evidence="7">The sequence shown here is derived from an EMBL/GenBank/DDBJ whole genome shotgun (WGS) entry which is preliminary data.</text>
</comment>
<proteinExistence type="predicted"/>
<keyword evidence="2 5" id="KW-0812">Transmembrane</keyword>
<dbReference type="InterPro" id="IPR013525">
    <property type="entry name" value="ABC2_TM"/>
</dbReference>
<feature type="transmembrane region" description="Helical" evidence="5">
    <location>
        <begin position="369"/>
        <end position="391"/>
    </location>
</feature>
<evidence type="ECO:0000256" key="3">
    <source>
        <dbReference type="ARBA" id="ARBA00022989"/>
    </source>
</evidence>
<feature type="transmembrane region" description="Helical" evidence="5">
    <location>
        <begin position="42"/>
        <end position="62"/>
    </location>
</feature>
<accession>A0ABV7IW39</accession>
<feature type="domain" description="ABC-2 type transporter transmembrane" evidence="6">
    <location>
        <begin position="198"/>
        <end position="386"/>
    </location>
</feature>
<gene>
    <name evidence="7" type="ORF">ACFOD9_11825</name>
</gene>
<feature type="transmembrane region" description="Helical" evidence="5">
    <location>
        <begin position="318"/>
        <end position="338"/>
    </location>
</feature>
<evidence type="ECO:0000256" key="2">
    <source>
        <dbReference type="ARBA" id="ARBA00022692"/>
    </source>
</evidence>
<reference evidence="8" key="1">
    <citation type="journal article" date="2019" name="Int. J. Syst. Evol. Microbiol.">
        <title>The Global Catalogue of Microorganisms (GCM) 10K type strain sequencing project: providing services to taxonomists for standard genome sequencing and annotation.</title>
        <authorList>
            <consortium name="The Broad Institute Genomics Platform"/>
            <consortium name="The Broad Institute Genome Sequencing Center for Infectious Disease"/>
            <person name="Wu L."/>
            <person name="Ma J."/>
        </authorList>
    </citation>
    <scope>NUCLEOTIDE SEQUENCE [LARGE SCALE GENOMIC DNA]</scope>
    <source>
        <strain evidence="8">KCTC 42984</strain>
    </source>
</reference>
<comment type="subcellular location">
    <subcellularLocation>
        <location evidence="1">Membrane</location>
        <topology evidence="1">Multi-pass membrane protein</topology>
    </subcellularLocation>
</comment>
<dbReference type="RefSeq" id="WP_379510316.1">
    <property type="nucleotide sequence ID" value="NZ_JBHRTQ010000010.1"/>
</dbReference>
<evidence type="ECO:0000259" key="6">
    <source>
        <dbReference type="Pfam" id="PF12698"/>
    </source>
</evidence>
<feature type="transmembrane region" description="Helical" evidence="5">
    <location>
        <begin position="237"/>
        <end position="258"/>
    </location>
</feature>
<sequence length="418" mass="43753">MSAPDSIPFSTGRPATGRLSTLAAALVVARRDFAAVLLSRSFLFFLIGPLFPLVVGALASGVGNSVERTATRPVLAVALSASETAALGAAAHRLDSQLEDTVPALLPLAPTAKATPEQLLHDNAARASAVLSGTLAQPVLTGPAGLIDEWRGPVTLLAAEAQKASPRPWPEVRLAATALPSAPTDRLGRMRTAQAGQTLLFLLTMLLAGMVLSNLVEEKANKIIEVLAAAIPMDALFLGKLFAMLAISFVGIAVWGAVGTTVMVAGGRSLAELTTPAVGWPLFLALGTIYFAMAYLLLGSVFLAIGSMASTVREVQTLSMPVTMLQLLVFFFASYAVASPGSLLEQAAVLVPFSSPFAMLARAAQDPGLGQHLLALAWQAGWVALFIRLGARLFRTRVMKSGPAVTRRRWRKAARAAA</sequence>
<feature type="transmembrane region" description="Helical" evidence="5">
    <location>
        <begin position="195"/>
        <end position="216"/>
    </location>
</feature>
<evidence type="ECO:0000256" key="5">
    <source>
        <dbReference type="SAM" id="Phobius"/>
    </source>
</evidence>